<gene>
    <name evidence="3" type="ORF">SAMN05428998_117118</name>
</gene>
<dbReference type="STRING" id="560819.SAMN05428998_117118"/>
<evidence type="ECO:0000259" key="2">
    <source>
        <dbReference type="Pfam" id="PF01425"/>
    </source>
</evidence>
<keyword evidence="4" id="KW-1185">Reference proteome</keyword>
<dbReference type="GO" id="GO:0016740">
    <property type="term" value="F:transferase activity"/>
    <property type="evidence" value="ECO:0007669"/>
    <property type="project" value="UniProtKB-KW"/>
</dbReference>
<dbReference type="Proteomes" id="UP000192917">
    <property type="component" value="Unassembled WGS sequence"/>
</dbReference>
<organism evidence="3 4">
    <name type="scientific">Tistlia consotensis USBA 355</name>
    <dbReference type="NCBI Taxonomy" id="560819"/>
    <lineage>
        <taxon>Bacteria</taxon>
        <taxon>Pseudomonadati</taxon>
        <taxon>Pseudomonadota</taxon>
        <taxon>Alphaproteobacteria</taxon>
        <taxon>Rhodospirillales</taxon>
        <taxon>Rhodovibrionaceae</taxon>
        <taxon>Tistlia</taxon>
    </lineage>
</organism>
<dbReference type="InterPro" id="IPR000120">
    <property type="entry name" value="Amidase"/>
</dbReference>
<dbReference type="PANTHER" id="PTHR11895">
    <property type="entry name" value="TRANSAMIDASE"/>
    <property type="match status" value="1"/>
</dbReference>
<feature type="domain" description="Amidase" evidence="2">
    <location>
        <begin position="29"/>
        <end position="458"/>
    </location>
</feature>
<name>A0A1Y6CDL1_9PROT</name>
<dbReference type="EMBL" id="FWZX01000017">
    <property type="protein sequence ID" value="SMF48791.1"/>
    <property type="molecule type" value="Genomic_DNA"/>
</dbReference>
<dbReference type="RefSeq" id="WP_159460266.1">
    <property type="nucleotide sequence ID" value="NZ_FWZX01000017.1"/>
</dbReference>
<dbReference type="Pfam" id="PF01425">
    <property type="entry name" value="Amidase"/>
    <property type="match status" value="1"/>
</dbReference>
<sequence>MQQQTVHWRSGALALARETSAGRLSSRALVAGFLQRARGSQASLNAFAALREADALAEAEAADRAAAEGRSLGPLHGVPVSVKDILNVAGLPTRWGSRTLAEAAPAPADSLGVARLRAAGAIVLGKTTTSEFAHSMMGRSPLTGTTRNPWDAAVTCGGSSAGAGVSVAAGLSTLALATDAGCSVRLPAACTGVVGLKPTLGLVPHNGVPEGFANFIHLGLMARSVAEVALFLDVVAGPQRDDPHSLAVPAPRALAAVEAGGDLAGRRLLCRPRMGNRRLSAEMTAVLDEAVERFRALGAEVVVDESEIDNPEPVWRILQQSNWAQRLGARIGELEGRIDDSLVAGVREGLGYSGPELQRALYARTAIFRAYQAWFDDFDLLLTPVMARRSLDADHPVLAPVEIDGEAVGDMRREWTPYLNAFDLSGHPAISLPAGRLDGRLPVGIQLVGRWYADGELLRAAAAYEGLLDWTRDWPPVADAAA</sequence>
<accession>A0A1Y6CDL1</accession>
<comment type="similarity">
    <text evidence="1">Belongs to the amidase family.</text>
</comment>
<evidence type="ECO:0000313" key="3">
    <source>
        <dbReference type="EMBL" id="SMF48791.1"/>
    </source>
</evidence>
<protein>
    <submittedName>
        <fullName evidence="3">Aspartyl-tRNA(Asn)/glutamyl-tRNA(Gln) amidotransferase subunit A</fullName>
    </submittedName>
</protein>
<reference evidence="3 4" key="1">
    <citation type="submission" date="2017-04" db="EMBL/GenBank/DDBJ databases">
        <authorList>
            <person name="Afonso C.L."/>
            <person name="Miller P.J."/>
            <person name="Scott M.A."/>
            <person name="Spackman E."/>
            <person name="Goraichik I."/>
            <person name="Dimitrov K.M."/>
            <person name="Suarez D.L."/>
            <person name="Swayne D.E."/>
        </authorList>
    </citation>
    <scope>NUCLEOTIDE SEQUENCE [LARGE SCALE GENOMIC DNA]</scope>
    <source>
        <strain evidence="3 4">USBA 355</strain>
    </source>
</reference>
<keyword evidence="3" id="KW-0808">Transferase</keyword>
<dbReference type="InterPro" id="IPR036928">
    <property type="entry name" value="AS_sf"/>
</dbReference>
<dbReference type="AlphaFoldDB" id="A0A1Y6CDL1"/>
<dbReference type="SUPFAM" id="SSF75304">
    <property type="entry name" value="Amidase signature (AS) enzymes"/>
    <property type="match status" value="1"/>
</dbReference>
<evidence type="ECO:0000256" key="1">
    <source>
        <dbReference type="ARBA" id="ARBA00009199"/>
    </source>
</evidence>
<dbReference type="PANTHER" id="PTHR11895:SF7">
    <property type="entry name" value="GLUTAMYL-TRNA(GLN) AMIDOTRANSFERASE SUBUNIT A, MITOCHONDRIAL"/>
    <property type="match status" value="1"/>
</dbReference>
<dbReference type="Gene3D" id="3.90.1300.10">
    <property type="entry name" value="Amidase signature (AS) domain"/>
    <property type="match status" value="1"/>
</dbReference>
<evidence type="ECO:0000313" key="4">
    <source>
        <dbReference type="Proteomes" id="UP000192917"/>
    </source>
</evidence>
<proteinExistence type="inferred from homology"/>
<dbReference type="InterPro" id="IPR023631">
    <property type="entry name" value="Amidase_dom"/>
</dbReference>